<keyword evidence="2" id="KW-1185">Reference proteome</keyword>
<gene>
    <name evidence="1" type="ORF">Goshw_026998</name>
</gene>
<accession>A0A7J9MK87</accession>
<dbReference type="OrthoDB" id="1906820at2759"/>
<proteinExistence type="predicted"/>
<comment type="caution">
    <text evidence="1">The sequence shown here is derived from an EMBL/GenBank/DDBJ whole genome shotgun (WGS) entry which is preliminary data.</text>
</comment>
<reference evidence="1 2" key="1">
    <citation type="journal article" date="2019" name="Genome Biol. Evol.">
        <title>Insights into the evolution of the New World diploid cottons (Gossypium, subgenus Houzingenia) based on genome sequencing.</title>
        <authorList>
            <person name="Grover C.E."/>
            <person name="Arick M.A. 2nd"/>
            <person name="Thrash A."/>
            <person name="Conover J.L."/>
            <person name="Sanders W.S."/>
            <person name="Peterson D.G."/>
            <person name="Frelichowski J.E."/>
            <person name="Scheffler J.A."/>
            <person name="Scheffler B.E."/>
            <person name="Wendel J.F."/>
        </authorList>
    </citation>
    <scope>NUCLEOTIDE SEQUENCE [LARGE SCALE GENOMIC DNA]</scope>
    <source>
        <strain evidence="1">1</strain>
        <tissue evidence="1">Leaf</tissue>
    </source>
</reference>
<dbReference type="AlphaFoldDB" id="A0A7J9MK87"/>
<name>A0A7J9MK87_GOSSC</name>
<evidence type="ECO:0000313" key="1">
    <source>
        <dbReference type="EMBL" id="MBA0871525.1"/>
    </source>
</evidence>
<protein>
    <recommendedName>
        <fullName evidence="3">RNase H type-1 domain-containing protein</fullName>
    </recommendedName>
</protein>
<dbReference type="Proteomes" id="UP000593576">
    <property type="component" value="Unassembled WGS sequence"/>
</dbReference>
<sequence>MVGYTFWVLLTERNKYVHDGIKNQAQVIVERIKAQLEELDALNKLLLVAQVEIKSKGVVLGSTIIFNNHIPTGFVAEAITYLQAVRLGIDLEFQDVLMEGNSLTGRDLETVYSDIFKGRGTKRQWRKIDGEQLGEYLWCCEMKIEFKVLLGCSPIVNGSKSKEEKINSGDFQAIVERF</sequence>
<evidence type="ECO:0008006" key="3">
    <source>
        <dbReference type="Google" id="ProtNLM"/>
    </source>
</evidence>
<evidence type="ECO:0000313" key="2">
    <source>
        <dbReference type="Proteomes" id="UP000593576"/>
    </source>
</evidence>
<dbReference type="EMBL" id="JABFAF010000011">
    <property type="protein sequence ID" value="MBA0871525.1"/>
    <property type="molecule type" value="Genomic_DNA"/>
</dbReference>
<organism evidence="1 2">
    <name type="scientific">Gossypium schwendimanii</name>
    <name type="common">Cotton</name>
    <dbReference type="NCBI Taxonomy" id="34291"/>
    <lineage>
        <taxon>Eukaryota</taxon>
        <taxon>Viridiplantae</taxon>
        <taxon>Streptophyta</taxon>
        <taxon>Embryophyta</taxon>
        <taxon>Tracheophyta</taxon>
        <taxon>Spermatophyta</taxon>
        <taxon>Magnoliopsida</taxon>
        <taxon>eudicotyledons</taxon>
        <taxon>Gunneridae</taxon>
        <taxon>Pentapetalae</taxon>
        <taxon>rosids</taxon>
        <taxon>malvids</taxon>
        <taxon>Malvales</taxon>
        <taxon>Malvaceae</taxon>
        <taxon>Malvoideae</taxon>
        <taxon>Gossypium</taxon>
    </lineage>
</organism>